<protein>
    <submittedName>
        <fullName evidence="6">Threonine/homoserine/homoserine lactone efflux protein</fullName>
    </submittedName>
</protein>
<gene>
    <name evidence="6" type="ORF">SAMN05216555_10390</name>
</gene>
<evidence type="ECO:0000313" key="6">
    <source>
        <dbReference type="EMBL" id="SDI56076.1"/>
    </source>
</evidence>
<dbReference type="GO" id="GO:0005886">
    <property type="term" value="C:plasma membrane"/>
    <property type="evidence" value="ECO:0007669"/>
    <property type="project" value="UniProtKB-SubCell"/>
</dbReference>
<dbReference type="EMBL" id="FNEI01000003">
    <property type="protein sequence ID" value="SDI56076.1"/>
    <property type="molecule type" value="Genomic_DNA"/>
</dbReference>
<keyword evidence="2" id="KW-1003">Cell membrane</keyword>
<keyword evidence="4" id="KW-1133">Transmembrane helix</keyword>
<keyword evidence="3" id="KW-0812">Transmembrane</keyword>
<dbReference type="RefSeq" id="WP_074587351.1">
    <property type="nucleotide sequence ID" value="NZ_FNEI01000003.1"/>
</dbReference>
<evidence type="ECO:0000256" key="2">
    <source>
        <dbReference type="ARBA" id="ARBA00022475"/>
    </source>
</evidence>
<dbReference type="AlphaFoldDB" id="A0A1G8LK77"/>
<sequence length="212" mass="22129">MDAVLIGLSLGATAGVSPGPLLVLVVMQTLRHGWRGGTATAVAPMLSDALVIVLVVLALDRLPHWTLSAIGLLGGVYLAVSAGLQWRKGAAVDHVVSDAASARTEGWRALLQGALVNLLSPHPWITWAAVLGPLFVREWHSGPAGAYSLVAAFYLALIGAKVVVALLLARFRHRFTPRAYSATMRSATLVLGILGLVLTGIYAAELVGTATT</sequence>
<evidence type="ECO:0000256" key="3">
    <source>
        <dbReference type="ARBA" id="ARBA00022692"/>
    </source>
</evidence>
<evidence type="ECO:0000256" key="4">
    <source>
        <dbReference type="ARBA" id="ARBA00022989"/>
    </source>
</evidence>
<accession>A0A1G8LK77</accession>
<evidence type="ECO:0000256" key="1">
    <source>
        <dbReference type="ARBA" id="ARBA00004651"/>
    </source>
</evidence>
<evidence type="ECO:0000256" key="5">
    <source>
        <dbReference type="ARBA" id="ARBA00023136"/>
    </source>
</evidence>
<dbReference type="PANTHER" id="PTHR30086">
    <property type="entry name" value="ARGININE EXPORTER PROTEIN ARGO"/>
    <property type="match status" value="1"/>
</dbReference>
<dbReference type="InterPro" id="IPR001123">
    <property type="entry name" value="LeuE-type"/>
</dbReference>
<reference evidence="7" key="1">
    <citation type="submission" date="2016-10" db="EMBL/GenBank/DDBJ databases">
        <authorList>
            <person name="Varghese N."/>
            <person name="Submissions S."/>
        </authorList>
    </citation>
    <scope>NUCLEOTIDE SEQUENCE [LARGE SCALE GENOMIC DNA]</scope>
    <source>
        <strain evidence="7">CGMCC 1.10783</strain>
    </source>
</reference>
<keyword evidence="7" id="KW-1185">Reference proteome</keyword>
<proteinExistence type="predicted"/>
<dbReference type="GO" id="GO:0015171">
    <property type="term" value="F:amino acid transmembrane transporter activity"/>
    <property type="evidence" value="ECO:0007669"/>
    <property type="project" value="TreeGrafter"/>
</dbReference>
<keyword evidence="5" id="KW-0472">Membrane</keyword>
<name>A0A1G8LK77_9MICC</name>
<dbReference type="Proteomes" id="UP000182130">
    <property type="component" value="Unassembled WGS sequence"/>
</dbReference>
<dbReference type="Pfam" id="PF01810">
    <property type="entry name" value="LysE"/>
    <property type="match status" value="1"/>
</dbReference>
<organism evidence="6 7">
    <name type="scientific">Arthrobacter cupressi</name>
    <dbReference type="NCBI Taxonomy" id="1045773"/>
    <lineage>
        <taxon>Bacteria</taxon>
        <taxon>Bacillati</taxon>
        <taxon>Actinomycetota</taxon>
        <taxon>Actinomycetes</taxon>
        <taxon>Micrococcales</taxon>
        <taxon>Micrococcaceae</taxon>
        <taxon>Arthrobacter</taxon>
    </lineage>
</organism>
<dbReference type="PANTHER" id="PTHR30086:SF20">
    <property type="entry name" value="ARGININE EXPORTER PROTEIN ARGO-RELATED"/>
    <property type="match status" value="1"/>
</dbReference>
<evidence type="ECO:0000313" key="7">
    <source>
        <dbReference type="Proteomes" id="UP000182130"/>
    </source>
</evidence>
<comment type="subcellular location">
    <subcellularLocation>
        <location evidence="1">Cell membrane</location>
        <topology evidence="1">Multi-pass membrane protein</topology>
    </subcellularLocation>
</comment>